<evidence type="ECO:0000313" key="3">
    <source>
        <dbReference type="Proteomes" id="UP000247498"/>
    </source>
</evidence>
<dbReference type="AlphaFoldDB" id="A0A2V0P3C2"/>
<comment type="caution">
    <text evidence="2">The sequence shown here is derived from an EMBL/GenBank/DDBJ whole genome shotgun (WGS) entry which is preliminary data.</text>
</comment>
<dbReference type="SMART" id="SM01411">
    <property type="entry name" value="Ephrin_rec_like"/>
    <property type="match status" value="1"/>
</dbReference>
<name>A0A2V0P3C2_9CHLO</name>
<proteinExistence type="predicted"/>
<dbReference type="OrthoDB" id="527488at2759"/>
<dbReference type="InParanoid" id="A0A2V0P3C2"/>
<accession>A0A2V0P3C2</accession>
<organism evidence="2 3">
    <name type="scientific">Raphidocelis subcapitata</name>
    <dbReference type="NCBI Taxonomy" id="307507"/>
    <lineage>
        <taxon>Eukaryota</taxon>
        <taxon>Viridiplantae</taxon>
        <taxon>Chlorophyta</taxon>
        <taxon>core chlorophytes</taxon>
        <taxon>Chlorophyceae</taxon>
        <taxon>CS clade</taxon>
        <taxon>Sphaeropleales</taxon>
        <taxon>Selenastraceae</taxon>
        <taxon>Raphidocelis</taxon>
    </lineage>
</organism>
<dbReference type="EMBL" id="BDRX01000026">
    <property type="protein sequence ID" value="GBF91707.1"/>
    <property type="molecule type" value="Genomic_DNA"/>
</dbReference>
<dbReference type="PANTHER" id="PTHR46967:SF1">
    <property type="entry name" value="KERATIN-ASSOCIATED PROTEIN 16-1-LIKE"/>
    <property type="match status" value="1"/>
</dbReference>
<evidence type="ECO:0000313" key="2">
    <source>
        <dbReference type="EMBL" id="GBF91707.1"/>
    </source>
</evidence>
<reference evidence="2 3" key="1">
    <citation type="journal article" date="2018" name="Sci. Rep.">
        <title>Raphidocelis subcapitata (=Pseudokirchneriella subcapitata) provides an insight into genome evolution and environmental adaptations in the Sphaeropleales.</title>
        <authorList>
            <person name="Suzuki S."/>
            <person name="Yamaguchi H."/>
            <person name="Nakajima N."/>
            <person name="Kawachi M."/>
        </authorList>
    </citation>
    <scope>NUCLEOTIDE SEQUENCE [LARGE SCALE GENOMIC DNA]</scope>
    <source>
        <strain evidence="2 3">NIES-35</strain>
    </source>
</reference>
<gene>
    <name evidence="2" type="ORF">Rsub_04011</name>
</gene>
<keyword evidence="3" id="KW-1185">Reference proteome</keyword>
<dbReference type="Gene3D" id="2.10.50.10">
    <property type="entry name" value="Tumor Necrosis Factor Receptor, subunit A, domain 2"/>
    <property type="match status" value="2"/>
</dbReference>
<sequence>MRAALVLAAAVLLLAAGAARGALPDCPEDRPYGTCDAGNACERPDACGPDQWCKLDCGCDFKCLSNDVVEIANAPRRTGGLGRLVGRLGRQSGANATAGAAAAAAPAPAGARAPRGPFGALALPAAAPHVLNLTALLAGVHESLTSSVRDAAMRSMLVTPTLCPNSSLPAVQCAASSCDAAPCGAAQVCVPECGSCSRHRCVDVDLPQPPKLPVLPHLALPKLPGGGAFKSPCANNEAIDLPATLHTVPATLLMSQSHRVSITCSGCKPGTVSRQPAFHCTLCLPGTYADREAAVCRKCPRGSFATMPASTSCTPCGAETFAPLPGSWACIPCPPGFTTSGQLGQPSCSFEGFKP</sequence>
<keyword evidence="1" id="KW-0732">Signal</keyword>
<protein>
    <recommendedName>
        <fullName evidence="4">Tyrosine-protein kinase ephrin type A/B receptor-like domain-containing protein</fullName>
    </recommendedName>
</protein>
<feature type="signal peptide" evidence="1">
    <location>
        <begin position="1"/>
        <end position="21"/>
    </location>
</feature>
<dbReference type="Proteomes" id="UP000247498">
    <property type="component" value="Unassembled WGS sequence"/>
</dbReference>
<dbReference type="SUPFAM" id="SSF57184">
    <property type="entry name" value="Growth factor receptor domain"/>
    <property type="match status" value="1"/>
</dbReference>
<evidence type="ECO:0008006" key="4">
    <source>
        <dbReference type="Google" id="ProtNLM"/>
    </source>
</evidence>
<evidence type="ECO:0000256" key="1">
    <source>
        <dbReference type="SAM" id="SignalP"/>
    </source>
</evidence>
<dbReference type="InterPro" id="IPR009030">
    <property type="entry name" value="Growth_fac_rcpt_cys_sf"/>
</dbReference>
<dbReference type="PANTHER" id="PTHR46967">
    <property type="entry name" value="INSULIN-LIKE GROWTH FACTOR BINDING PROTEIN,N-TERMINAL"/>
    <property type="match status" value="1"/>
</dbReference>
<feature type="chain" id="PRO_5016172422" description="Tyrosine-protein kinase ephrin type A/B receptor-like domain-containing protein" evidence="1">
    <location>
        <begin position="22"/>
        <end position="355"/>
    </location>
</feature>